<dbReference type="PROSITE" id="PS00383">
    <property type="entry name" value="TYR_PHOSPHATASE_1"/>
    <property type="match status" value="1"/>
</dbReference>
<evidence type="ECO:0000256" key="2">
    <source>
        <dbReference type="ARBA" id="ARBA00013064"/>
    </source>
</evidence>
<feature type="compositionally biased region" description="Basic and acidic residues" evidence="3">
    <location>
        <begin position="499"/>
        <end position="513"/>
    </location>
</feature>
<dbReference type="InterPro" id="IPR029021">
    <property type="entry name" value="Prot-tyrosine_phosphatase-like"/>
</dbReference>
<evidence type="ECO:0000313" key="7">
    <source>
        <dbReference type="EMBL" id="ODQ81603.1"/>
    </source>
</evidence>
<dbReference type="GO" id="GO:0004725">
    <property type="term" value="F:protein tyrosine phosphatase activity"/>
    <property type="evidence" value="ECO:0007669"/>
    <property type="project" value="UniProtKB-EC"/>
</dbReference>
<dbReference type="SUPFAM" id="SSF52821">
    <property type="entry name" value="Rhodanese/Cell cycle control phosphatase"/>
    <property type="match status" value="1"/>
</dbReference>
<dbReference type="CDD" id="cd18533">
    <property type="entry name" value="PTP_fungal"/>
    <property type="match status" value="1"/>
</dbReference>
<protein>
    <recommendedName>
        <fullName evidence="2">protein-tyrosine-phosphatase</fullName>
        <ecNumber evidence="2">3.1.3.48</ecNumber>
    </recommendedName>
</protein>
<sequence>MPAYNPLRELNSPRPAEGSDYFSLAPPKTSKAPLVTHTNDPSSLFDVPPSQRNGKQLVLDTCHSNSSVTSSHSDFHSAQPGPCKSATPASDADGEDSPFPGHKAKQLGLSPAEDVLPLGVLPFKPQPLIRSSTSLSQSSATSGASASSGSSVVTIPRFPHSAIESSFDFEQGAVKTPQNIGHKTTMSLQLPDSKLLPSKLKNLLTKRGLPKVLLPPLTTANSPVKAFVSTMPSATKMLGGIPQGHLLNFQALPSPIGGPSLPRLKPKDLTCPIPACVSFLPGAVLHDYIRNIVKNEHLVPMNLLIIDTRPFTDYVNDHVVDSLNISLPSTLLRRPNFNLARIINSLSDYEQSVFQNYGAMNKPSTMAGPFFNNGVPSGEFGLPAVLLYDNSSSDDTASSVAISYMASKFSLNELWNAPVFILQGGIHRFKEDFPEMVESGTNESLNVPPTPKGNGSLSRSNSHKSPRPVVSSPVTESSTFQHSPGTALSFHLPATLDTARAKTEPRTKAESIRSHTTVSMDFKRPKPPALARFVLPAAAKPVFKTRHHEEVSSVVQDPTLTLNISLEDCSSGEVSAFPEWLTSFISEEDMVEYMALKFQFLENKEKERMNFIFSHCPDSRARAREACTRMLADELDNMGMPNAGLELGAKNRYKDIFPYEHSRVKLGNSLNGSDYINANYLSSTGADCPKYIACQGPLNDTIGDFWRLVVEQGCPIIFSLTDKVEGGSVKCAAFWESGEYHTNGLAKVTELETVNGLKLSHCESRMGVVLRRLLITIDDALGETVNHEVLQIQVLSWPDMGTSVESVDLISLVSIKRHILAQLNDGQTKGMNDHSGPVIVHCSAGCGRTGTFCAIDSVVDSVLNNNFYPEKKLGFDPVFDAVDGFRKYRLSMVQTLRQYMLAYDTIFMFIRLQLGKQNEEFLRRDHENLQMGILKRFIDDFKNL</sequence>
<dbReference type="GeneID" id="30148158"/>
<gene>
    <name evidence="7" type="ORF">BABINDRAFT_165142</name>
</gene>
<dbReference type="InterPro" id="IPR000242">
    <property type="entry name" value="PTP_cat"/>
</dbReference>
<dbReference type="InterPro" id="IPR036873">
    <property type="entry name" value="Rhodanese-like_dom_sf"/>
</dbReference>
<dbReference type="PANTHER" id="PTHR19134:SF561">
    <property type="entry name" value="PROTEIN TYROSINE PHOSPHATASE 36E, ISOFORM A"/>
    <property type="match status" value="1"/>
</dbReference>
<dbReference type="SMART" id="SM00194">
    <property type="entry name" value="PTPc"/>
    <property type="match status" value="1"/>
</dbReference>
<dbReference type="Proteomes" id="UP000094336">
    <property type="component" value="Unassembled WGS sequence"/>
</dbReference>
<evidence type="ECO:0000313" key="8">
    <source>
        <dbReference type="Proteomes" id="UP000094336"/>
    </source>
</evidence>
<dbReference type="EC" id="3.1.3.48" evidence="2"/>
<evidence type="ECO:0000259" key="5">
    <source>
        <dbReference type="PROSITE" id="PS50056"/>
    </source>
</evidence>
<reference evidence="8" key="1">
    <citation type="submission" date="2016-05" db="EMBL/GenBank/DDBJ databases">
        <title>Comparative genomics of biotechnologically important yeasts.</title>
        <authorList>
            <consortium name="DOE Joint Genome Institute"/>
            <person name="Riley R."/>
            <person name="Haridas S."/>
            <person name="Wolfe K.H."/>
            <person name="Lopes M.R."/>
            <person name="Hittinger C.T."/>
            <person name="Goker M."/>
            <person name="Salamov A."/>
            <person name="Wisecaver J."/>
            <person name="Long T.M."/>
            <person name="Aerts A.L."/>
            <person name="Barry K."/>
            <person name="Choi C."/>
            <person name="Clum A."/>
            <person name="Coughlan A.Y."/>
            <person name="Deshpande S."/>
            <person name="Douglass A.P."/>
            <person name="Hanson S.J."/>
            <person name="Klenk H.-P."/>
            <person name="Labutti K."/>
            <person name="Lapidus A."/>
            <person name="Lindquist E."/>
            <person name="Lipzen A."/>
            <person name="Meier-Kolthoff J.P."/>
            <person name="Ohm R.A."/>
            <person name="Otillar R.P."/>
            <person name="Pangilinan J."/>
            <person name="Peng Y."/>
            <person name="Rokas A."/>
            <person name="Rosa C.A."/>
            <person name="Scheuner C."/>
            <person name="Sibirny A.A."/>
            <person name="Slot J.C."/>
            <person name="Stielow J.B."/>
            <person name="Sun H."/>
            <person name="Kurtzman C.P."/>
            <person name="Blackwell M."/>
            <person name="Grigoriev I.V."/>
            <person name="Jeffries T.W."/>
        </authorList>
    </citation>
    <scope>NUCLEOTIDE SEQUENCE [LARGE SCALE GENOMIC DNA]</scope>
    <source>
        <strain evidence="8">NRRL Y-12698</strain>
    </source>
</reference>
<dbReference type="InterPro" id="IPR016130">
    <property type="entry name" value="Tyr_Pase_AS"/>
</dbReference>
<feature type="region of interest" description="Disordered" evidence="3">
    <location>
        <begin position="132"/>
        <end position="152"/>
    </location>
</feature>
<feature type="compositionally biased region" description="Polar residues" evidence="3">
    <location>
        <begin position="439"/>
        <end position="460"/>
    </location>
</feature>
<feature type="compositionally biased region" description="Low complexity" evidence="3">
    <location>
        <begin position="132"/>
        <end position="151"/>
    </location>
</feature>
<dbReference type="Gene3D" id="3.40.250.10">
    <property type="entry name" value="Rhodanese-like domain"/>
    <property type="match status" value="1"/>
</dbReference>
<dbReference type="PROSITE" id="PS50056">
    <property type="entry name" value="TYR_PHOSPHATASE_2"/>
    <property type="match status" value="1"/>
</dbReference>
<dbReference type="InterPro" id="IPR003595">
    <property type="entry name" value="Tyr_Pase_cat"/>
</dbReference>
<name>A0A1E3QVC2_9ASCO</name>
<dbReference type="AlphaFoldDB" id="A0A1E3QVC2"/>
<organism evidence="7 8">
    <name type="scientific">Babjeviella inositovora NRRL Y-12698</name>
    <dbReference type="NCBI Taxonomy" id="984486"/>
    <lineage>
        <taxon>Eukaryota</taxon>
        <taxon>Fungi</taxon>
        <taxon>Dikarya</taxon>
        <taxon>Ascomycota</taxon>
        <taxon>Saccharomycotina</taxon>
        <taxon>Pichiomycetes</taxon>
        <taxon>Serinales incertae sedis</taxon>
        <taxon>Babjeviella</taxon>
    </lineage>
</organism>
<feature type="compositionally biased region" description="Low complexity" evidence="3">
    <location>
        <begin position="467"/>
        <end position="478"/>
    </location>
</feature>
<accession>A0A1E3QVC2</accession>
<feature type="region of interest" description="Disordered" evidence="3">
    <location>
        <begin position="499"/>
        <end position="521"/>
    </location>
</feature>
<evidence type="ECO:0000256" key="1">
    <source>
        <dbReference type="ARBA" id="ARBA00009649"/>
    </source>
</evidence>
<evidence type="ECO:0000256" key="3">
    <source>
        <dbReference type="SAM" id="MobiDB-lite"/>
    </source>
</evidence>
<dbReference type="PROSITE" id="PS50055">
    <property type="entry name" value="TYR_PHOSPHATASE_PTP"/>
    <property type="match status" value="1"/>
</dbReference>
<dbReference type="InterPro" id="IPR001763">
    <property type="entry name" value="Rhodanese-like_dom"/>
</dbReference>
<dbReference type="InterPro" id="IPR000387">
    <property type="entry name" value="Tyr_Pase_dom"/>
</dbReference>
<dbReference type="Pfam" id="PF00102">
    <property type="entry name" value="Y_phosphatase"/>
    <property type="match status" value="1"/>
</dbReference>
<feature type="compositionally biased region" description="Low complexity" evidence="3">
    <location>
        <begin position="63"/>
        <end position="72"/>
    </location>
</feature>
<feature type="region of interest" description="Disordered" evidence="3">
    <location>
        <begin position="439"/>
        <end position="486"/>
    </location>
</feature>
<dbReference type="PANTHER" id="PTHR19134">
    <property type="entry name" value="RECEPTOR-TYPE TYROSINE-PROTEIN PHOSPHATASE"/>
    <property type="match status" value="1"/>
</dbReference>
<dbReference type="InterPro" id="IPR050348">
    <property type="entry name" value="Protein-Tyr_Phosphatase"/>
</dbReference>
<dbReference type="PROSITE" id="PS50206">
    <property type="entry name" value="RHODANESE_3"/>
    <property type="match status" value="1"/>
</dbReference>
<dbReference type="STRING" id="984486.A0A1E3QVC2"/>
<feature type="domain" description="Tyrosine specific protein phosphatases" evidence="5">
    <location>
        <begin position="817"/>
        <end position="900"/>
    </location>
</feature>
<dbReference type="RefSeq" id="XP_018986931.1">
    <property type="nucleotide sequence ID" value="XM_019130305.1"/>
</dbReference>
<feature type="domain" description="Tyrosine-protein phosphatase" evidence="4">
    <location>
        <begin position="650"/>
        <end position="909"/>
    </location>
</feature>
<evidence type="ECO:0000259" key="6">
    <source>
        <dbReference type="PROSITE" id="PS50206"/>
    </source>
</evidence>
<dbReference type="SUPFAM" id="SSF52799">
    <property type="entry name" value="(Phosphotyrosine protein) phosphatases II"/>
    <property type="match status" value="1"/>
</dbReference>
<proteinExistence type="inferred from homology"/>
<feature type="domain" description="Rhodanese" evidence="6">
    <location>
        <begin position="302"/>
        <end position="438"/>
    </location>
</feature>
<dbReference type="OrthoDB" id="6058203at2759"/>
<dbReference type="PRINTS" id="PR00700">
    <property type="entry name" value="PRTYPHPHTASE"/>
</dbReference>
<keyword evidence="8" id="KW-1185">Reference proteome</keyword>
<dbReference type="SMART" id="SM00404">
    <property type="entry name" value="PTPc_motif"/>
    <property type="match status" value="1"/>
</dbReference>
<dbReference type="Gene3D" id="3.90.190.10">
    <property type="entry name" value="Protein tyrosine phosphatase superfamily"/>
    <property type="match status" value="1"/>
</dbReference>
<comment type="similarity">
    <text evidence="1">Belongs to the protein-tyrosine phosphatase family. Non-receptor class subfamily.</text>
</comment>
<feature type="region of interest" description="Disordered" evidence="3">
    <location>
        <begin position="1"/>
        <end position="106"/>
    </location>
</feature>
<dbReference type="EMBL" id="KV454427">
    <property type="protein sequence ID" value="ODQ81603.1"/>
    <property type="molecule type" value="Genomic_DNA"/>
</dbReference>
<evidence type="ECO:0000259" key="4">
    <source>
        <dbReference type="PROSITE" id="PS50055"/>
    </source>
</evidence>